<evidence type="ECO:0000256" key="1">
    <source>
        <dbReference type="ARBA" id="ARBA00001974"/>
    </source>
</evidence>
<dbReference type="Gene3D" id="3.30.70.20">
    <property type="match status" value="1"/>
</dbReference>
<gene>
    <name evidence="17" type="primary">ETFDH</name>
    <name evidence="17" type="ORF">VIBNISOn1_450100</name>
</gene>
<evidence type="ECO:0000313" key="17">
    <source>
        <dbReference type="EMBL" id="CCO48136.1"/>
    </source>
</evidence>
<dbReference type="GO" id="GO:0004174">
    <property type="term" value="F:electron-transferring-flavoprotein dehydrogenase activity"/>
    <property type="evidence" value="ECO:0007669"/>
    <property type="project" value="UniProtKB-UniRule"/>
</dbReference>
<evidence type="ECO:0000256" key="13">
    <source>
        <dbReference type="ARBA" id="ARBA00023075"/>
    </source>
</evidence>
<comment type="subcellular location">
    <subcellularLocation>
        <location evidence="3">Membrane</location>
    </subcellularLocation>
</comment>
<evidence type="ECO:0000259" key="16">
    <source>
        <dbReference type="PROSITE" id="PS51379"/>
    </source>
</evidence>
<evidence type="ECO:0000256" key="3">
    <source>
        <dbReference type="ARBA" id="ARBA00004370"/>
    </source>
</evidence>
<dbReference type="Pfam" id="PF13450">
    <property type="entry name" value="NAD_binding_8"/>
    <property type="match status" value="1"/>
</dbReference>
<dbReference type="InterPro" id="IPR036188">
    <property type="entry name" value="FAD/NAD-bd_sf"/>
</dbReference>
<comment type="catalytic activity">
    <reaction evidence="15">
        <text>a ubiquinone + reduced [electron-transfer flavoprotein] = a ubiquinol + oxidized [electron-transfer flavoprotein] + H(+)</text>
        <dbReference type="Rhea" id="RHEA:24052"/>
        <dbReference type="Rhea" id="RHEA-COMP:9565"/>
        <dbReference type="Rhea" id="RHEA-COMP:9566"/>
        <dbReference type="Rhea" id="RHEA-COMP:10685"/>
        <dbReference type="Rhea" id="RHEA-COMP:10686"/>
        <dbReference type="ChEBI" id="CHEBI:15378"/>
        <dbReference type="ChEBI" id="CHEBI:16389"/>
        <dbReference type="ChEBI" id="CHEBI:17976"/>
        <dbReference type="ChEBI" id="CHEBI:57692"/>
        <dbReference type="ChEBI" id="CHEBI:58307"/>
        <dbReference type="EC" id="1.5.5.1"/>
    </reaction>
</comment>
<dbReference type="FunFam" id="3.30.70.20:FF:000015">
    <property type="entry name" value="Electron transfer flavoprotein-ubiquinone oxidoreductase"/>
    <property type="match status" value="1"/>
</dbReference>
<keyword evidence="10 15" id="KW-0560">Oxidoreductase</keyword>
<organism evidence="17 18">
    <name type="scientific">Vibrio nigripulchritudo SOn1</name>
    <dbReference type="NCBI Taxonomy" id="1238450"/>
    <lineage>
        <taxon>Bacteria</taxon>
        <taxon>Pseudomonadati</taxon>
        <taxon>Pseudomonadota</taxon>
        <taxon>Gammaproteobacteria</taxon>
        <taxon>Vibrionales</taxon>
        <taxon>Vibrionaceae</taxon>
        <taxon>Vibrio</taxon>
    </lineage>
</organism>
<name>A0AAV2VTS8_9VIBR</name>
<accession>A0AAV2VTS8</accession>
<keyword evidence="12 15" id="KW-0411">Iron-sulfur</keyword>
<dbReference type="EC" id="1.5.5.1" evidence="15"/>
<evidence type="ECO:0000256" key="12">
    <source>
        <dbReference type="ARBA" id="ARBA00023014"/>
    </source>
</evidence>
<dbReference type="GO" id="GO:0046872">
    <property type="term" value="F:metal ion binding"/>
    <property type="evidence" value="ECO:0007669"/>
    <property type="project" value="UniProtKB-KW"/>
</dbReference>
<dbReference type="Proteomes" id="UP000018211">
    <property type="component" value="Unassembled WGS sequence"/>
</dbReference>
<proteinExistence type="predicted"/>
<evidence type="ECO:0000256" key="10">
    <source>
        <dbReference type="ARBA" id="ARBA00023002"/>
    </source>
</evidence>
<evidence type="ECO:0000256" key="15">
    <source>
        <dbReference type="RuleBase" id="RU366068"/>
    </source>
</evidence>
<dbReference type="Pfam" id="PF21162">
    <property type="entry name" value="ETFQO_UQ-bd"/>
    <property type="match status" value="1"/>
</dbReference>
<dbReference type="Gene3D" id="3.50.50.60">
    <property type="entry name" value="FAD/NAD(P)-binding domain"/>
    <property type="match status" value="1"/>
</dbReference>
<protein>
    <recommendedName>
        <fullName evidence="15">Electron transfer flavoprotein-ubiquinone oxidoreductase</fullName>
        <shortName evidence="15">ETF-QO</shortName>
        <ecNumber evidence="15">1.5.5.1</ecNumber>
    </recommendedName>
</protein>
<comment type="caution">
    <text evidence="17">The sequence shown here is derived from an EMBL/GenBank/DDBJ whole genome shotgun (WGS) entry which is preliminary data.</text>
</comment>
<evidence type="ECO:0000313" key="18">
    <source>
        <dbReference type="Proteomes" id="UP000018211"/>
    </source>
</evidence>
<comment type="cofactor">
    <cofactor evidence="15">
        <name>[4Fe-4S] cluster</name>
        <dbReference type="ChEBI" id="CHEBI:49883"/>
    </cofactor>
    <text evidence="15">Binds 1 [4Fe-4S] cluster.</text>
</comment>
<dbReference type="Gene3D" id="3.30.9.90">
    <property type="match status" value="1"/>
</dbReference>
<dbReference type="PANTHER" id="PTHR10617:SF107">
    <property type="entry name" value="ELECTRON TRANSFER FLAVOPROTEIN-UBIQUINONE OXIDOREDUCTASE, MITOCHONDRIAL"/>
    <property type="match status" value="1"/>
</dbReference>
<evidence type="ECO:0000256" key="8">
    <source>
        <dbReference type="ARBA" id="ARBA00022946"/>
    </source>
</evidence>
<reference evidence="17 18" key="1">
    <citation type="journal article" date="2013" name="ISME J.">
        <title>Comparative genomics of pathogenic lineages of Vibrio nigripulchritudo identifies virulence-associated traits.</title>
        <authorList>
            <person name="Goudenege D."/>
            <person name="Labreuche Y."/>
            <person name="Krin E."/>
            <person name="Ansquer D."/>
            <person name="Mangenot S."/>
            <person name="Calteau A."/>
            <person name="Medigue C."/>
            <person name="Mazel D."/>
            <person name="Polz M.F."/>
            <person name="Le Roux F."/>
        </authorList>
    </citation>
    <scope>NUCLEOTIDE SEQUENCE [LARGE SCALE GENOMIC DNA]</scope>
    <source>
        <strain evidence="17 18">SOn1</strain>
    </source>
</reference>
<evidence type="ECO:0000256" key="4">
    <source>
        <dbReference type="ARBA" id="ARBA00022448"/>
    </source>
</evidence>
<dbReference type="EMBL" id="CAOF01000137">
    <property type="protein sequence ID" value="CCO48136.1"/>
    <property type="molecule type" value="Genomic_DNA"/>
</dbReference>
<dbReference type="SUPFAM" id="SSF51905">
    <property type="entry name" value="FAD/NAD(P)-binding domain"/>
    <property type="match status" value="1"/>
</dbReference>
<evidence type="ECO:0000256" key="2">
    <source>
        <dbReference type="ARBA" id="ARBA00002819"/>
    </source>
</evidence>
<dbReference type="PANTHER" id="PTHR10617">
    <property type="entry name" value="ELECTRON TRANSFER FLAVOPROTEIN-UBIQUINONE OXIDOREDUCTASE"/>
    <property type="match status" value="1"/>
</dbReference>
<evidence type="ECO:0000256" key="7">
    <source>
        <dbReference type="ARBA" id="ARBA00022827"/>
    </source>
</evidence>
<dbReference type="PROSITE" id="PS51379">
    <property type="entry name" value="4FE4S_FER_2"/>
    <property type="match status" value="1"/>
</dbReference>
<sequence>MDIMEYDVLIVGAGPSGLASAIQLKTLGEAQGKSLSVCVLEKGAEVGAHIISGAVLEPRALDELIPDWRDQSPDFGHPVTQDDFYWLKNTDDKLRIPHMLLPRELDNTGNWVISLGALCQMLASHAENLGVEIFTGFTADSIAFNEHGAVDGIITGEMGLNEDGSESPNYVPAIHIKSKQTLFCEGARGHLGKQLIRHFELDKGKDPNHFALGFKEIWKISKDKHVPGKTEHAIGWPLSQKANGGAFCYHYGDNLVSLGLVIDLDYSNPSLQPFMEFQSLKHHSWLSDLLEGAERISYGARAINKSGFHALPAMSFDGGFLLGCDAGTLNVAKIKGTHTAMKSGMLAAQSIIESWEKTEQDKSQCFTQLFESSWLHQELYASRNLIPSIKKWGSWAGGAVQTIESRLFKGNAPWHLHHQNEDAKSLQTLSTVEPYTYPKPDGKLSFDRLSSVYLANLSHRDDQPNHLKLEDATIPISTNLRLFGEPAQFYCPAGVYEVEFSKDAEPAFRINSQNCIHCKTCDIKDPSDNITWTPPEGASGPNYSGM</sequence>
<keyword evidence="5 15" id="KW-0285">Flavoprotein</keyword>
<evidence type="ECO:0000256" key="14">
    <source>
        <dbReference type="ARBA" id="ARBA00023136"/>
    </source>
</evidence>
<dbReference type="InterPro" id="IPR007859">
    <property type="entry name" value="ETF-QO/FixX_C"/>
</dbReference>
<evidence type="ECO:0000256" key="5">
    <source>
        <dbReference type="ARBA" id="ARBA00022630"/>
    </source>
</evidence>
<comment type="function">
    <text evidence="2 15">Accepts electrons from ETF and reduces ubiquinone.</text>
</comment>
<evidence type="ECO:0000256" key="9">
    <source>
        <dbReference type="ARBA" id="ARBA00022982"/>
    </source>
</evidence>
<dbReference type="SUPFAM" id="SSF54862">
    <property type="entry name" value="4Fe-4S ferredoxins"/>
    <property type="match status" value="1"/>
</dbReference>
<comment type="cofactor">
    <cofactor evidence="1 15">
        <name>FAD</name>
        <dbReference type="ChEBI" id="CHEBI:57692"/>
    </cofactor>
</comment>
<keyword evidence="11 15" id="KW-0408">Iron</keyword>
<dbReference type="GO" id="GO:0051539">
    <property type="term" value="F:4 iron, 4 sulfur cluster binding"/>
    <property type="evidence" value="ECO:0007669"/>
    <property type="project" value="UniProtKB-UniRule"/>
</dbReference>
<dbReference type="Pfam" id="PF05187">
    <property type="entry name" value="Fer4_ETF_QO"/>
    <property type="match status" value="1"/>
</dbReference>
<dbReference type="SUPFAM" id="SSF54373">
    <property type="entry name" value="FAD-linked reductases, C-terminal domain"/>
    <property type="match status" value="1"/>
</dbReference>
<keyword evidence="13 15" id="KW-0830">Ubiquinone</keyword>
<evidence type="ECO:0000256" key="6">
    <source>
        <dbReference type="ARBA" id="ARBA00022723"/>
    </source>
</evidence>
<dbReference type="InterPro" id="IPR017896">
    <property type="entry name" value="4Fe4S_Fe-S-bd"/>
</dbReference>
<keyword evidence="4 15" id="KW-0813">Transport</keyword>
<dbReference type="AlphaFoldDB" id="A0AAV2VTS8"/>
<keyword evidence="7 15" id="KW-0274">FAD</keyword>
<keyword evidence="14" id="KW-0472">Membrane</keyword>
<keyword evidence="8" id="KW-0809">Transit peptide</keyword>
<feature type="domain" description="4Fe-4S ferredoxin-type" evidence="16">
    <location>
        <begin position="506"/>
        <end position="535"/>
    </location>
</feature>
<dbReference type="GO" id="GO:0016020">
    <property type="term" value="C:membrane"/>
    <property type="evidence" value="ECO:0007669"/>
    <property type="project" value="UniProtKB-SubCell"/>
</dbReference>
<dbReference type="InterPro" id="IPR049398">
    <property type="entry name" value="ETF-QO/FixC_UQ-bd"/>
</dbReference>
<evidence type="ECO:0000256" key="11">
    <source>
        <dbReference type="ARBA" id="ARBA00023004"/>
    </source>
</evidence>
<keyword evidence="6 15" id="KW-0479">Metal-binding</keyword>
<keyword evidence="9 15" id="KW-0249">Electron transport</keyword>
<dbReference type="InterPro" id="IPR040156">
    <property type="entry name" value="ETF-QO"/>
</dbReference>